<name>A0A1I7SJ89_BURXY</name>
<organism evidence="1 2">
    <name type="scientific">Bursaphelenchus xylophilus</name>
    <name type="common">Pinewood nematode worm</name>
    <name type="synonym">Aphelenchoides xylophilus</name>
    <dbReference type="NCBI Taxonomy" id="6326"/>
    <lineage>
        <taxon>Eukaryota</taxon>
        <taxon>Metazoa</taxon>
        <taxon>Ecdysozoa</taxon>
        <taxon>Nematoda</taxon>
        <taxon>Chromadorea</taxon>
        <taxon>Rhabditida</taxon>
        <taxon>Tylenchina</taxon>
        <taxon>Tylenchomorpha</taxon>
        <taxon>Aphelenchoidea</taxon>
        <taxon>Aphelenchoididae</taxon>
        <taxon>Bursaphelenchus</taxon>
    </lineage>
</organism>
<dbReference type="eggNOG" id="KOG1046">
    <property type="taxonomic scope" value="Eukaryota"/>
</dbReference>
<evidence type="ECO:0000313" key="2">
    <source>
        <dbReference type="WBParaSite" id="BXY_1311300.1"/>
    </source>
</evidence>
<dbReference type="Proteomes" id="UP000095284">
    <property type="component" value="Unplaced"/>
</dbReference>
<evidence type="ECO:0000313" key="1">
    <source>
        <dbReference type="Proteomes" id="UP000095284"/>
    </source>
</evidence>
<proteinExistence type="predicted"/>
<dbReference type="WBParaSite" id="BXY_1311300.1">
    <property type="protein sequence ID" value="BXY_1311300.1"/>
    <property type="gene ID" value="BXY_1311300"/>
</dbReference>
<accession>A0A1I7SJ89</accession>
<sequence length="100" mass="11967">GSYTVQYNKQFRDVFWRGISRLSVHERQLLFAVNTGKSDRIGRYLLHATRTLAELETVEALLSEWPQNLKVHFDYLRRKHRWISETVTSKVQNYLIEEVE</sequence>
<protein>
    <submittedName>
        <fullName evidence="2">IS701 family transposase</fullName>
    </submittedName>
</protein>
<dbReference type="AlphaFoldDB" id="A0A1I7SJ89"/>
<reference evidence="2" key="1">
    <citation type="submission" date="2016-11" db="UniProtKB">
        <authorList>
            <consortium name="WormBaseParasite"/>
        </authorList>
    </citation>
    <scope>IDENTIFICATION</scope>
</reference>